<accession>A0A177M502</accession>
<dbReference type="AlphaFoldDB" id="A0A177M502"/>
<proteinExistence type="predicted"/>
<evidence type="ECO:0000256" key="1">
    <source>
        <dbReference type="SAM" id="Phobius"/>
    </source>
</evidence>
<reference evidence="2 3" key="1">
    <citation type="submission" date="2016-03" db="EMBL/GenBank/DDBJ databases">
        <authorList>
            <person name="Ploux O."/>
        </authorList>
    </citation>
    <scope>NUCLEOTIDE SEQUENCE [LARGE SCALE GENOMIC DNA]</scope>
    <source>
        <strain evidence="2 3">R-45371</strain>
    </source>
</reference>
<organism evidence="2 3">
    <name type="scientific">Methylomonas methanica</name>
    <dbReference type="NCBI Taxonomy" id="421"/>
    <lineage>
        <taxon>Bacteria</taxon>
        <taxon>Pseudomonadati</taxon>
        <taxon>Pseudomonadota</taxon>
        <taxon>Gammaproteobacteria</taxon>
        <taxon>Methylococcales</taxon>
        <taxon>Methylococcaceae</taxon>
        <taxon>Methylomonas</taxon>
    </lineage>
</organism>
<comment type="caution">
    <text evidence="2">The sequence shown here is derived from an EMBL/GenBank/DDBJ whole genome shotgun (WGS) entry which is preliminary data.</text>
</comment>
<dbReference type="EMBL" id="LUUH01000076">
    <property type="protein sequence ID" value="OAI00614.1"/>
    <property type="molecule type" value="Genomic_DNA"/>
</dbReference>
<protein>
    <recommendedName>
        <fullName evidence="4">Protein kleE</fullName>
    </recommendedName>
</protein>
<name>A0A177M502_METMH</name>
<gene>
    <name evidence="2" type="ORF">A1353_19440</name>
</gene>
<keyword evidence="1" id="KW-0472">Membrane</keyword>
<feature type="transmembrane region" description="Helical" evidence="1">
    <location>
        <begin position="78"/>
        <end position="98"/>
    </location>
</feature>
<evidence type="ECO:0000313" key="3">
    <source>
        <dbReference type="Proteomes" id="UP000077763"/>
    </source>
</evidence>
<evidence type="ECO:0000313" key="2">
    <source>
        <dbReference type="EMBL" id="OAI00614.1"/>
    </source>
</evidence>
<keyword evidence="1" id="KW-0812">Transmembrane</keyword>
<keyword evidence="1" id="KW-1133">Transmembrane helix</keyword>
<feature type="transmembrane region" description="Helical" evidence="1">
    <location>
        <begin position="39"/>
        <end position="58"/>
    </location>
</feature>
<sequence>MAAKLYKFPDVGKAHPQQENVVEATDPLIHSSPPLLHRIVHIVWIMLALVWPISKWLFALDVLFQFIRAMYYHNTPGMYAGLTAMIHASLLIAITYFVEFYGPRKF</sequence>
<dbReference type="Pfam" id="PF17394">
    <property type="entry name" value="KleE"/>
    <property type="match status" value="1"/>
</dbReference>
<evidence type="ECO:0008006" key="4">
    <source>
        <dbReference type="Google" id="ProtNLM"/>
    </source>
</evidence>
<dbReference type="RefSeq" id="WP_064037790.1">
    <property type="nucleotide sequence ID" value="NZ_LUUH01000076.1"/>
</dbReference>
<dbReference type="InterPro" id="IPR035362">
    <property type="entry name" value="KleE"/>
</dbReference>
<dbReference type="Proteomes" id="UP000077763">
    <property type="component" value="Unassembled WGS sequence"/>
</dbReference>